<evidence type="ECO:0000313" key="3">
    <source>
        <dbReference type="EMBL" id="MDE8694517.1"/>
    </source>
</evidence>
<reference evidence="3" key="1">
    <citation type="submission" date="2023-03" db="EMBL/GenBank/DDBJ databases">
        <title>DFI Biobank Strains.</title>
        <authorList>
            <person name="Mostad J."/>
            <person name="Paddock L."/>
            <person name="Medina S."/>
            <person name="Waligurski E."/>
            <person name="Barat B."/>
            <person name="Smith R."/>
            <person name="Burgo V."/>
            <person name="Metcalfe C."/>
            <person name="Woodson C."/>
            <person name="Sundararajan A."/>
            <person name="Ramaswamy R."/>
            <person name="Lin H."/>
            <person name="Pamer E.G."/>
        </authorList>
    </citation>
    <scope>NUCLEOTIDE SEQUENCE</scope>
    <source>
        <strain evidence="3">DFI.9.5</strain>
    </source>
</reference>
<comment type="caution">
    <text evidence="3">The sequence shown here is derived from an EMBL/GenBank/DDBJ whole genome shotgun (WGS) entry which is preliminary data.</text>
</comment>
<keyword evidence="2" id="KW-0812">Transmembrane</keyword>
<gene>
    <name evidence="3" type="ORF">PZH42_10400</name>
</gene>
<protein>
    <submittedName>
        <fullName evidence="3">Uncharacterized protein</fullName>
    </submittedName>
</protein>
<feature type="coiled-coil region" evidence="1">
    <location>
        <begin position="50"/>
        <end position="84"/>
    </location>
</feature>
<proteinExistence type="predicted"/>
<evidence type="ECO:0000256" key="1">
    <source>
        <dbReference type="SAM" id="Coils"/>
    </source>
</evidence>
<evidence type="ECO:0000313" key="4">
    <source>
        <dbReference type="Proteomes" id="UP001221924"/>
    </source>
</evidence>
<sequence length="103" mass="11774">MNPLTQTILTFVLGGGLVSFLTAIITMKYTKKQAEANAMKAMQDVYQGLINDLRVDINDMRSERKELRSEIEKIKSEVDNNRKLCNELKPYKCTDLSCTKRKA</sequence>
<keyword evidence="2" id="KW-0472">Membrane</keyword>
<dbReference type="RefSeq" id="WP_118435524.1">
    <property type="nucleotide sequence ID" value="NZ_CAXSKE010000003.1"/>
</dbReference>
<dbReference type="EMBL" id="JARFID010000008">
    <property type="protein sequence ID" value="MDE8694517.1"/>
    <property type="molecule type" value="Genomic_DNA"/>
</dbReference>
<evidence type="ECO:0000256" key="2">
    <source>
        <dbReference type="SAM" id="Phobius"/>
    </source>
</evidence>
<keyword evidence="2" id="KW-1133">Transmembrane helix</keyword>
<name>A0AAW6M645_9BACE</name>
<feature type="transmembrane region" description="Helical" evidence="2">
    <location>
        <begin position="6"/>
        <end position="25"/>
    </location>
</feature>
<organism evidence="3 4">
    <name type="scientific">Bacteroides cellulosilyticus</name>
    <dbReference type="NCBI Taxonomy" id="246787"/>
    <lineage>
        <taxon>Bacteria</taxon>
        <taxon>Pseudomonadati</taxon>
        <taxon>Bacteroidota</taxon>
        <taxon>Bacteroidia</taxon>
        <taxon>Bacteroidales</taxon>
        <taxon>Bacteroidaceae</taxon>
        <taxon>Bacteroides</taxon>
    </lineage>
</organism>
<dbReference type="Proteomes" id="UP001221924">
    <property type="component" value="Unassembled WGS sequence"/>
</dbReference>
<accession>A0AAW6M645</accession>
<dbReference type="AlphaFoldDB" id="A0AAW6M645"/>
<keyword evidence="1" id="KW-0175">Coiled coil</keyword>